<evidence type="ECO:0000256" key="3">
    <source>
        <dbReference type="RuleBase" id="RU000363"/>
    </source>
</evidence>
<dbReference type="InterPro" id="IPR051911">
    <property type="entry name" value="SDR_oxidoreductase"/>
</dbReference>
<dbReference type="PANTHER" id="PTHR43976">
    <property type="entry name" value="SHORT CHAIN DEHYDROGENASE"/>
    <property type="match status" value="1"/>
</dbReference>
<name>A0ABM9LH49_9MYCO</name>
<feature type="domain" description="Ketoreductase" evidence="4">
    <location>
        <begin position="5"/>
        <end position="178"/>
    </location>
</feature>
<comment type="similarity">
    <text evidence="1 3">Belongs to the short-chain dehydrogenases/reductases (SDR) family.</text>
</comment>
<dbReference type="CDD" id="cd05374">
    <property type="entry name" value="17beta-HSD-like_SDR_c"/>
    <property type="match status" value="1"/>
</dbReference>
<dbReference type="Proteomes" id="UP001190336">
    <property type="component" value="Chromosome"/>
</dbReference>
<dbReference type="EMBL" id="OY726394">
    <property type="protein sequence ID" value="CAJ1498908.1"/>
    <property type="molecule type" value="Genomic_DNA"/>
</dbReference>
<evidence type="ECO:0000313" key="5">
    <source>
        <dbReference type="EMBL" id="CAJ1498908.1"/>
    </source>
</evidence>
<sequence>MSVRPVALVTGATSGIGEATAHRLYAAGHLVVAVGRNPEALQRLTDRGLIARELDITDEDAVDAVVAEITAEHGGVDVLVNSAGFPLTCPLEQLALDDFRRLFETNVVATLQLCQAVLPEMRRRGSGVIVNIGSTGGRFASPGAGGYHVIKYGMEALSLSLRAEVAPFGVRVVLLDPTAVRTPFVTAQQEARPTYAADDPYGGFKLRYADNTRQLSAKRGVMIEADDVARAVLRVVRAGNPKPRYVVGLSGKATVLARALVTDRMWERILMRGLRD</sequence>
<gene>
    <name evidence="5" type="ORF">MU0083_002046</name>
</gene>
<dbReference type="InterPro" id="IPR057326">
    <property type="entry name" value="KR_dom"/>
</dbReference>
<dbReference type="PRINTS" id="PR00081">
    <property type="entry name" value="GDHRDH"/>
</dbReference>
<dbReference type="PANTHER" id="PTHR43976:SF16">
    <property type="entry name" value="SHORT-CHAIN DEHYDROGENASE_REDUCTASE FAMILY PROTEIN"/>
    <property type="match status" value="1"/>
</dbReference>
<dbReference type="EC" id="1.1.-.-" evidence="5"/>
<organism evidence="5 6">
    <name type="scientific">[Mycobacterium] kokjensenii</name>
    <dbReference type="NCBI Taxonomy" id="3064287"/>
    <lineage>
        <taxon>Bacteria</taxon>
        <taxon>Bacillati</taxon>
        <taxon>Actinomycetota</taxon>
        <taxon>Actinomycetes</taxon>
        <taxon>Mycobacteriales</taxon>
        <taxon>Mycobacteriaceae</taxon>
        <taxon>Mycolicibacter</taxon>
    </lineage>
</organism>
<proteinExistence type="inferred from homology"/>
<dbReference type="SUPFAM" id="SSF51735">
    <property type="entry name" value="NAD(P)-binding Rossmann-fold domains"/>
    <property type="match status" value="1"/>
</dbReference>
<accession>A0ABM9LH49</accession>
<reference evidence="5 6" key="1">
    <citation type="submission" date="2023-08" db="EMBL/GenBank/DDBJ databases">
        <authorList>
            <person name="Folkvardsen B D."/>
            <person name="Norman A."/>
        </authorList>
    </citation>
    <scope>NUCLEOTIDE SEQUENCE [LARGE SCALE GENOMIC DNA]</scope>
    <source>
        <strain evidence="5 6">Mu0083</strain>
    </source>
</reference>
<dbReference type="InterPro" id="IPR036291">
    <property type="entry name" value="NAD(P)-bd_dom_sf"/>
</dbReference>
<keyword evidence="2 5" id="KW-0560">Oxidoreductase</keyword>
<protein>
    <submittedName>
        <fullName evidence="5">SDR family oxidoreductase</fullName>
        <ecNumber evidence="5">1.1.-.-</ecNumber>
    </submittedName>
</protein>
<dbReference type="SMART" id="SM00822">
    <property type="entry name" value="PKS_KR"/>
    <property type="match status" value="1"/>
</dbReference>
<dbReference type="GO" id="GO:0016491">
    <property type="term" value="F:oxidoreductase activity"/>
    <property type="evidence" value="ECO:0007669"/>
    <property type="project" value="UniProtKB-KW"/>
</dbReference>
<evidence type="ECO:0000256" key="1">
    <source>
        <dbReference type="ARBA" id="ARBA00006484"/>
    </source>
</evidence>
<evidence type="ECO:0000259" key="4">
    <source>
        <dbReference type="SMART" id="SM00822"/>
    </source>
</evidence>
<dbReference type="PRINTS" id="PR00080">
    <property type="entry name" value="SDRFAMILY"/>
</dbReference>
<keyword evidence="6" id="KW-1185">Reference proteome</keyword>
<evidence type="ECO:0000313" key="6">
    <source>
        <dbReference type="Proteomes" id="UP001190336"/>
    </source>
</evidence>
<dbReference type="InterPro" id="IPR002347">
    <property type="entry name" value="SDR_fam"/>
</dbReference>
<dbReference type="Gene3D" id="3.40.50.720">
    <property type="entry name" value="NAD(P)-binding Rossmann-like Domain"/>
    <property type="match status" value="1"/>
</dbReference>
<evidence type="ECO:0000256" key="2">
    <source>
        <dbReference type="ARBA" id="ARBA00023002"/>
    </source>
</evidence>
<dbReference type="RefSeq" id="WP_308472875.1">
    <property type="nucleotide sequence ID" value="NZ_OY726394.1"/>
</dbReference>
<dbReference type="Pfam" id="PF00106">
    <property type="entry name" value="adh_short"/>
    <property type="match status" value="1"/>
</dbReference>